<reference evidence="9" key="1">
    <citation type="submission" date="2023-06" db="EMBL/GenBank/DDBJ databases">
        <authorList>
            <person name="Noh H."/>
        </authorList>
    </citation>
    <scope>NUCLEOTIDE SEQUENCE</scope>
    <source>
        <strain evidence="9">DUCC20226</strain>
    </source>
</reference>
<keyword evidence="3" id="KW-0862">Zinc</keyword>
<feature type="domain" description="HIT" evidence="7">
    <location>
        <begin position="115"/>
        <end position="244"/>
    </location>
</feature>
<dbReference type="PANTHER" id="PTHR12486">
    <property type="entry name" value="APRATAXIN-RELATED"/>
    <property type="match status" value="1"/>
</dbReference>
<feature type="compositionally biased region" description="Polar residues" evidence="6">
    <location>
        <begin position="46"/>
        <end position="60"/>
    </location>
</feature>
<dbReference type="Gene3D" id="3.30.428.10">
    <property type="entry name" value="HIT-like"/>
    <property type="match status" value="1"/>
</dbReference>
<keyword evidence="4" id="KW-0238">DNA-binding</keyword>
<evidence type="ECO:0000256" key="4">
    <source>
        <dbReference type="ARBA" id="ARBA00023125"/>
    </source>
</evidence>
<dbReference type="GO" id="GO:0003725">
    <property type="term" value="F:double-stranded RNA binding"/>
    <property type="evidence" value="ECO:0007669"/>
    <property type="project" value="TreeGrafter"/>
</dbReference>
<dbReference type="Pfam" id="PF01230">
    <property type="entry name" value="HIT"/>
    <property type="match status" value="1"/>
</dbReference>
<evidence type="ECO:0000256" key="5">
    <source>
        <dbReference type="ARBA" id="ARBA00023242"/>
    </source>
</evidence>
<dbReference type="Proteomes" id="UP001265746">
    <property type="component" value="Unassembled WGS sequence"/>
</dbReference>
<protein>
    <recommendedName>
        <fullName evidence="11">HIT domain-containing protein</fullName>
    </recommendedName>
</protein>
<dbReference type="GO" id="GO:0033699">
    <property type="term" value="F:DNA 5'-adenosine monophosphate hydrolase activity"/>
    <property type="evidence" value="ECO:0007669"/>
    <property type="project" value="TreeGrafter"/>
</dbReference>
<proteinExistence type="predicted"/>
<comment type="caution">
    <text evidence="9">The sequence shown here is derived from an EMBL/GenBank/DDBJ whole genome shotgun (WGS) entry which is preliminary data.</text>
</comment>
<keyword evidence="10" id="KW-1185">Reference proteome</keyword>
<name>A0AAD9S8E4_PHOAM</name>
<gene>
    <name evidence="9" type="ORF">N8I77_008636</name>
</gene>
<evidence type="ECO:0000313" key="9">
    <source>
        <dbReference type="EMBL" id="KAK2602069.1"/>
    </source>
</evidence>
<dbReference type="GO" id="GO:0003697">
    <property type="term" value="F:single-stranded DNA binding"/>
    <property type="evidence" value="ECO:0007669"/>
    <property type="project" value="TreeGrafter"/>
</dbReference>
<dbReference type="InterPro" id="IPR011146">
    <property type="entry name" value="HIT-like"/>
</dbReference>
<feature type="compositionally biased region" description="Low complexity" evidence="6">
    <location>
        <begin position="83"/>
        <end position="93"/>
    </location>
</feature>
<comment type="subcellular location">
    <subcellularLocation>
        <location evidence="1">Nucleus</location>
    </subcellularLocation>
</comment>
<evidence type="ECO:0000259" key="8">
    <source>
        <dbReference type="Pfam" id="PF16278"/>
    </source>
</evidence>
<evidence type="ECO:0008006" key="11">
    <source>
        <dbReference type="Google" id="ProtNLM"/>
    </source>
</evidence>
<dbReference type="GO" id="GO:0005634">
    <property type="term" value="C:nucleus"/>
    <property type="evidence" value="ECO:0007669"/>
    <property type="project" value="UniProtKB-SubCell"/>
</dbReference>
<evidence type="ECO:0000256" key="6">
    <source>
        <dbReference type="SAM" id="MobiDB-lite"/>
    </source>
</evidence>
<organism evidence="9 10">
    <name type="scientific">Phomopsis amygdali</name>
    <name type="common">Fusicoccum amygdali</name>
    <dbReference type="NCBI Taxonomy" id="1214568"/>
    <lineage>
        <taxon>Eukaryota</taxon>
        <taxon>Fungi</taxon>
        <taxon>Dikarya</taxon>
        <taxon>Ascomycota</taxon>
        <taxon>Pezizomycotina</taxon>
        <taxon>Sordariomycetes</taxon>
        <taxon>Sordariomycetidae</taxon>
        <taxon>Diaporthales</taxon>
        <taxon>Diaporthaceae</taxon>
        <taxon>Diaporthe</taxon>
    </lineage>
</organism>
<dbReference type="SUPFAM" id="SSF54197">
    <property type="entry name" value="HIT-like"/>
    <property type="match status" value="1"/>
</dbReference>
<dbReference type="InterPro" id="IPR036265">
    <property type="entry name" value="HIT-like_sf"/>
</dbReference>
<feature type="compositionally biased region" description="Acidic residues" evidence="6">
    <location>
        <begin position="31"/>
        <end position="44"/>
    </location>
</feature>
<evidence type="ECO:0000256" key="2">
    <source>
        <dbReference type="ARBA" id="ARBA00022723"/>
    </source>
</evidence>
<sequence>MMGSESSSYRPKRRPSDSSPEAPNKKRPPLDEENTANDPEDAITQEEIQSIGTPSDNPSQPGKIRNAFSELMAPKPKTKTKTHAASSATNNNPYAGRDGLGYYVEKGEYLPVGAKIFADAYFVAIPDMYPKATVHYLLLPRSADKNRLHPFDAFDDADFLYSVRGEANILAGLVARELQRQIGEHSASEAPRRAVLNGEVEAELDERGRVVLPAGRDWKKELKVGVHAHPSMNHLHVHVVSRDMHSDRMKVRKHYNSFTTDFFVPLADFPLAKDDPRRNQAGWHEQPMVCWRCGRDFGNKFKELKKHLEKEFDEWKRE</sequence>
<dbReference type="PANTHER" id="PTHR12486:SF4">
    <property type="entry name" value="APRATAXIN"/>
    <property type="match status" value="1"/>
</dbReference>
<dbReference type="Pfam" id="PF16278">
    <property type="entry name" value="zf-C2HE"/>
    <property type="match status" value="1"/>
</dbReference>
<dbReference type="GO" id="GO:0030983">
    <property type="term" value="F:mismatched DNA binding"/>
    <property type="evidence" value="ECO:0007669"/>
    <property type="project" value="TreeGrafter"/>
</dbReference>
<accession>A0AAD9S8E4</accession>
<evidence type="ECO:0000256" key="1">
    <source>
        <dbReference type="ARBA" id="ARBA00004123"/>
    </source>
</evidence>
<dbReference type="AlphaFoldDB" id="A0AAD9S8E4"/>
<feature type="domain" description="Aprataxin C2HE/C2H2/C2HC zinc finger" evidence="8">
    <location>
        <begin position="259"/>
        <end position="314"/>
    </location>
</feature>
<dbReference type="GO" id="GO:1990165">
    <property type="term" value="F:single-strand break-containing DNA binding"/>
    <property type="evidence" value="ECO:0007669"/>
    <property type="project" value="TreeGrafter"/>
</dbReference>
<dbReference type="GO" id="GO:0000012">
    <property type="term" value="P:single strand break repair"/>
    <property type="evidence" value="ECO:0007669"/>
    <property type="project" value="TreeGrafter"/>
</dbReference>
<keyword evidence="2" id="KW-0479">Metal-binding</keyword>
<evidence type="ECO:0000313" key="10">
    <source>
        <dbReference type="Proteomes" id="UP001265746"/>
    </source>
</evidence>
<evidence type="ECO:0000259" key="7">
    <source>
        <dbReference type="Pfam" id="PF01230"/>
    </source>
</evidence>
<keyword evidence="5" id="KW-0539">Nucleus</keyword>
<dbReference type="InterPro" id="IPR032566">
    <property type="entry name" value="Znf-C2HE"/>
</dbReference>
<feature type="region of interest" description="Disordered" evidence="6">
    <location>
        <begin position="1"/>
        <end position="95"/>
    </location>
</feature>
<evidence type="ECO:0000256" key="3">
    <source>
        <dbReference type="ARBA" id="ARBA00022833"/>
    </source>
</evidence>
<dbReference type="GO" id="GO:0046872">
    <property type="term" value="F:metal ion binding"/>
    <property type="evidence" value="ECO:0007669"/>
    <property type="project" value="UniProtKB-KW"/>
</dbReference>
<dbReference type="EMBL" id="JAUJFL010000005">
    <property type="protein sequence ID" value="KAK2602069.1"/>
    <property type="molecule type" value="Genomic_DNA"/>
</dbReference>